<dbReference type="EMBL" id="KU877344">
    <property type="protein sequence ID" value="ANB50795.1"/>
    <property type="molecule type" value="Genomic_DNA"/>
</dbReference>
<dbReference type="InterPro" id="IPR036770">
    <property type="entry name" value="Ankyrin_rpt-contain_sf"/>
</dbReference>
<organism evidence="1 2">
    <name type="scientific">Powai lake megavirus</name>
    <dbReference type="NCBI Taxonomy" id="1842663"/>
    <lineage>
        <taxon>Viruses</taxon>
        <taxon>Varidnaviria</taxon>
        <taxon>Bamfordvirae</taxon>
        <taxon>Nucleocytoviricota</taxon>
        <taxon>Megaviricetes</taxon>
        <taxon>Imitervirales</taxon>
        <taxon>Mimiviridae</taxon>
        <taxon>Megamimivirinae</taxon>
        <taxon>Megavirus</taxon>
        <taxon>Megavirus powaiense</taxon>
    </lineage>
</organism>
<accession>A0A167RKJ7</accession>
<sequence>MYYSIIDQNYDTEYEIHATLLSDLDELLKSKCTECKLSLQLVEVIPLIDDYVNIRKTMINYKIVYIKHYEIGTRLNLFDLNTIIYFQQSKFNHLLYDYSFIMVSLKSNDFQLIDLLLDIWQQNDIMDNKKNIIMDYKYIINSISHGYKSLFGLQYVNKMFIEPNSNATILEYIFVCAFYAIDNVDVLNLIYEKGIDIKPFGYQLMAIACDKNSDVLIDYLMSLLSDIPDNANDILKIAIINYDINIIQHLVNIGVPYQVFDVDIVSKVTRYIGIENILKYILDLGATYEARSEMFVYFLKNNTETPTIDHLLNLGVNLKWNNYSCIRTCISHKHNNMTKYLIDLVETGNYTDFEPHDLINHAILSANIHIVDFLVDKYNLEINIHYLSCSVYKLKLEDQMSFVNLLKRMQYSPEFLKILSNAKIYGKQIIVDYLNQYVVLE</sequence>
<proteinExistence type="predicted"/>
<reference evidence="1 2" key="1">
    <citation type="journal article" date="2016" name="Genome Announc.">
        <title>Complete Genome Sequence of a New Megavirus Family Member Isolated from an Inland Water Lake for the First Time in India.</title>
        <authorList>
            <person name="Chatterjee A."/>
            <person name="Ali F."/>
            <person name="Bange D."/>
            <person name="Kondabagil K."/>
        </authorList>
    </citation>
    <scope>NUCLEOTIDE SEQUENCE [LARGE SCALE GENOMIC DNA]</scope>
    <source>
        <strain evidence="1">1</strain>
    </source>
</reference>
<dbReference type="Proteomes" id="UP000241365">
    <property type="component" value="Segment"/>
</dbReference>
<evidence type="ECO:0008006" key="3">
    <source>
        <dbReference type="Google" id="ProtNLM"/>
    </source>
</evidence>
<keyword evidence="2" id="KW-1185">Reference proteome</keyword>
<dbReference type="SUPFAM" id="SSF48403">
    <property type="entry name" value="Ankyrin repeat"/>
    <property type="match status" value="1"/>
</dbReference>
<dbReference type="KEGG" id="vg:80513157"/>
<dbReference type="GeneID" id="80513157"/>
<name>A0A167RKJ7_9VIRU</name>
<dbReference type="Gene3D" id="1.25.40.20">
    <property type="entry name" value="Ankyrin repeat-containing domain"/>
    <property type="match status" value="1"/>
</dbReference>
<evidence type="ECO:0000313" key="1">
    <source>
        <dbReference type="EMBL" id="ANB50795.1"/>
    </source>
</evidence>
<dbReference type="RefSeq" id="YP_010776546.1">
    <property type="nucleotide sequence ID" value="NC_075034.1"/>
</dbReference>
<evidence type="ECO:0000313" key="2">
    <source>
        <dbReference type="Proteomes" id="UP000241365"/>
    </source>
</evidence>
<protein>
    <recommendedName>
        <fullName evidence="3">Ankyrin repeat protein</fullName>
    </recommendedName>
</protein>